<sequence>MSSFFKTLFTGSLVGCSLLLSELAHAADKPPAPPAYLSVKDAGPDYPLQGEYRGWQRSLGSLRSSRSVGLQVIAQGDGNFTATKYYGGLPGSGWMGGERFIYTGRRFGDVVRIESPDFMIEADGQSAFIYSPEGDRVGELHKVDRVSPTLGAKPPAGAVVLFDGQGTNGFVNPKVTDNGLLREGTQTADAFGDFRLHAEFMLPFKPLGRGQDRGNSGFYLQGRYEIQVLDSFGNEGVENECGSVYRTRRPAVNMCLPPLTWQTYDIDFTMPKFDAAGKKTSDMRLTIWQNGVLIHNNVAIPAKTGNGIAEGPNPLPTKLQDHANPVVYRNIWLLPKTPGTPADSSWVKLPLQGPPTPIRTFHQPGEVLAVSPAGVVMLGINE</sequence>
<evidence type="ECO:0000313" key="4">
    <source>
        <dbReference type="Proteomes" id="UP000199518"/>
    </source>
</evidence>
<protein>
    <recommendedName>
        <fullName evidence="2">3-keto-alpha-glucoside-1,2-lyase/3-keto-2-hydroxy-glucal hydratase domain-containing protein</fullName>
    </recommendedName>
</protein>
<dbReference type="RefSeq" id="WP_175517398.1">
    <property type="nucleotide sequence ID" value="NZ_FOQD01000008.1"/>
</dbReference>
<feature type="signal peptide" evidence="1">
    <location>
        <begin position="1"/>
        <end position="26"/>
    </location>
</feature>
<accession>A0A1I3HWP0</accession>
<evidence type="ECO:0000256" key="1">
    <source>
        <dbReference type="SAM" id="SignalP"/>
    </source>
</evidence>
<dbReference type="STRING" id="1576369.SAMN05421753_108223"/>
<name>A0A1I3HWP0_9PLAN</name>
<dbReference type="Proteomes" id="UP000199518">
    <property type="component" value="Unassembled WGS sequence"/>
</dbReference>
<dbReference type="EMBL" id="FOQD01000008">
    <property type="protein sequence ID" value="SFI40178.1"/>
    <property type="molecule type" value="Genomic_DNA"/>
</dbReference>
<feature type="domain" description="3-keto-alpha-glucoside-1,2-lyase/3-keto-2-hydroxy-glucal hydratase" evidence="2">
    <location>
        <begin position="157"/>
        <end position="333"/>
    </location>
</feature>
<organism evidence="3 4">
    <name type="scientific">Planctomicrobium piriforme</name>
    <dbReference type="NCBI Taxonomy" id="1576369"/>
    <lineage>
        <taxon>Bacteria</taxon>
        <taxon>Pseudomonadati</taxon>
        <taxon>Planctomycetota</taxon>
        <taxon>Planctomycetia</taxon>
        <taxon>Planctomycetales</taxon>
        <taxon>Planctomycetaceae</taxon>
        <taxon>Planctomicrobium</taxon>
    </lineage>
</organism>
<reference evidence="4" key="1">
    <citation type="submission" date="2016-10" db="EMBL/GenBank/DDBJ databases">
        <authorList>
            <person name="Varghese N."/>
            <person name="Submissions S."/>
        </authorList>
    </citation>
    <scope>NUCLEOTIDE SEQUENCE [LARGE SCALE GENOMIC DNA]</scope>
    <source>
        <strain evidence="4">DSM 26348</strain>
    </source>
</reference>
<dbReference type="InterPro" id="IPR010496">
    <property type="entry name" value="AL/BT2_dom"/>
</dbReference>
<feature type="chain" id="PRO_5011583773" description="3-keto-alpha-glucoside-1,2-lyase/3-keto-2-hydroxy-glucal hydratase domain-containing protein" evidence="1">
    <location>
        <begin position="27"/>
        <end position="382"/>
    </location>
</feature>
<dbReference type="PANTHER" id="PTHR33546">
    <property type="entry name" value="LARGE, MULTIFUNCTIONAL SECRETED PROTEIN-RELATED"/>
    <property type="match status" value="1"/>
</dbReference>
<keyword evidence="1" id="KW-0732">Signal</keyword>
<evidence type="ECO:0000313" key="3">
    <source>
        <dbReference type="EMBL" id="SFI40178.1"/>
    </source>
</evidence>
<dbReference type="PANTHER" id="PTHR33546:SF1">
    <property type="entry name" value="LARGE, MULTIFUNCTIONAL SECRETED PROTEIN"/>
    <property type="match status" value="1"/>
</dbReference>
<dbReference type="GO" id="GO:0016787">
    <property type="term" value="F:hydrolase activity"/>
    <property type="evidence" value="ECO:0007669"/>
    <property type="project" value="InterPro"/>
</dbReference>
<keyword evidence="4" id="KW-1185">Reference proteome</keyword>
<dbReference type="AlphaFoldDB" id="A0A1I3HWP0"/>
<dbReference type="Gene3D" id="2.60.120.560">
    <property type="entry name" value="Exo-inulinase, domain 1"/>
    <property type="match status" value="1"/>
</dbReference>
<dbReference type="Pfam" id="PF06439">
    <property type="entry name" value="3keto-disac_hyd"/>
    <property type="match status" value="1"/>
</dbReference>
<evidence type="ECO:0000259" key="2">
    <source>
        <dbReference type="Pfam" id="PF06439"/>
    </source>
</evidence>
<gene>
    <name evidence="3" type="ORF">SAMN05421753_108223</name>
</gene>
<proteinExistence type="predicted"/>